<comment type="subcellular location">
    <subcellularLocation>
        <location evidence="1">Membrane</location>
        <topology evidence="1">Multi-pass membrane protein</topology>
    </subcellularLocation>
</comment>
<evidence type="ECO:0000256" key="5">
    <source>
        <dbReference type="SAM" id="Phobius"/>
    </source>
</evidence>
<name>A0A9P5D2P2_9HYPO</name>
<dbReference type="PROSITE" id="PS50850">
    <property type="entry name" value="MFS"/>
    <property type="match status" value="1"/>
</dbReference>
<evidence type="ECO:0000313" key="8">
    <source>
        <dbReference type="Proteomes" id="UP000749293"/>
    </source>
</evidence>
<feature type="transmembrane region" description="Helical" evidence="5">
    <location>
        <begin position="385"/>
        <end position="410"/>
    </location>
</feature>
<dbReference type="Pfam" id="PF07690">
    <property type="entry name" value="MFS_1"/>
    <property type="match status" value="1"/>
</dbReference>
<dbReference type="InterPro" id="IPR036259">
    <property type="entry name" value="MFS_trans_sf"/>
</dbReference>
<feature type="transmembrane region" description="Helical" evidence="5">
    <location>
        <begin position="71"/>
        <end position="93"/>
    </location>
</feature>
<dbReference type="PANTHER" id="PTHR23502:SF29">
    <property type="entry name" value="TRANSPORTER, PUTATIVE (AFU_ORTHOLOGUE AFUA_6G06680)-RELATED"/>
    <property type="match status" value="1"/>
</dbReference>
<dbReference type="InterPro" id="IPR020846">
    <property type="entry name" value="MFS_dom"/>
</dbReference>
<feature type="transmembrane region" description="Helical" evidence="5">
    <location>
        <begin position="222"/>
        <end position="244"/>
    </location>
</feature>
<feature type="transmembrane region" description="Helical" evidence="5">
    <location>
        <begin position="161"/>
        <end position="183"/>
    </location>
</feature>
<evidence type="ECO:0000256" key="3">
    <source>
        <dbReference type="ARBA" id="ARBA00022989"/>
    </source>
</evidence>
<dbReference type="SUPFAM" id="SSF103473">
    <property type="entry name" value="MFS general substrate transporter"/>
    <property type="match status" value="1"/>
</dbReference>
<keyword evidence="8" id="KW-1185">Reference proteome</keyword>
<feature type="transmembrane region" description="Helical" evidence="5">
    <location>
        <begin position="453"/>
        <end position="472"/>
    </location>
</feature>
<accession>A0A9P5D2P2</accession>
<organism evidence="7 8">
    <name type="scientific">Geosmithia morbida</name>
    <dbReference type="NCBI Taxonomy" id="1094350"/>
    <lineage>
        <taxon>Eukaryota</taxon>
        <taxon>Fungi</taxon>
        <taxon>Dikarya</taxon>
        <taxon>Ascomycota</taxon>
        <taxon>Pezizomycotina</taxon>
        <taxon>Sordariomycetes</taxon>
        <taxon>Hypocreomycetidae</taxon>
        <taxon>Hypocreales</taxon>
        <taxon>Bionectriaceae</taxon>
        <taxon>Geosmithia</taxon>
    </lineage>
</organism>
<evidence type="ECO:0000259" key="6">
    <source>
        <dbReference type="PROSITE" id="PS50850"/>
    </source>
</evidence>
<feature type="transmembrane region" description="Helical" evidence="5">
    <location>
        <begin position="136"/>
        <end position="155"/>
    </location>
</feature>
<dbReference type="EMBL" id="JAANYQ010000005">
    <property type="protein sequence ID" value="KAF4124082.1"/>
    <property type="molecule type" value="Genomic_DNA"/>
</dbReference>
<feature type="transmembrane region" description="Helical" evidence="5">
    <location>
        <begin position="416"/>
        <end position="441"/>
    </location>
</feature>
<keyword evidence="3 5" id="KW-1133">Transmembrane helix</keyword>
<evidence type="ECO:0000313" key="7">
    <source>
        <dbReference type="EMBL" id="KAF4124082.1"/>
    </source>
</evidence>
<dbReference type="Proteomes" id="UP000749293">
    <property type="component" value="Unassembled WGS sequence"/>
</dbReference>
<dbReference type="PANTHER" id="PTHR23502">
    <property type="entry name" value="MAJOR FACILITATOR SUPERFAMILY"/>
    <property type="match status" value="1"/>
</dbReference>
<dbReference type="OrthoDB" id="2585655at2759"/>
<protein>
    <submittedName>
        <fullName evidence="7">Sugar (And other) transporter</fullName>
    </submittedName>
</protein>
<evidence type="ECO:0000256" key="4">
    <source>
        <dbReference type="ARBA" id="ARBA00023136"/>
    </source>
</evidence>
<feature type="transmembrane region" description="Helical" evidence="5">
    <location>
        <begin position="195"/>
        <end position="216"/>
    </location>
</feature>
<dbReference type="GO" id="GO:0005886">
    <property type="term" value="C:plasma membrane"/>
    <property type="evidence" value="ECO:0007669"/>
    <property type="project" value="TreeGrafter"/>
</dbReference>
<evidence type="ECO:0000256" key="1">
    <source>
        <dbReference type="ARBA" id="ARBA00004141"/>
    </source>
</evidence>
<feature type="transmembrane region" description="Helical" evidence="5">
    <location>
        <begin position="105"/>
        <end position="124"/>
    </location>
</feature>
<dbReference type="GO" id="GO:0022857">
    <property type="term" value="F:transmembrane transporter activity"/>
    <property type="evidence" value="ECO:0007669"/>
    <property type="project" value="InterPro"/>
</dbReference>
<dbReference type="AlphaFoldDB" id="A0A9P5D2P2"/>
<keyword evidence="2 5" id="KW-0812">Transmembrane</keyword>
<proteinExistence type="predicted"/>
<sequence>MGLGILEPKGLITSIPGTTRFFDNDPDVEPVPDLKFADCSGKQCIILIPQPSDDPNDPLNWPLWRRDTATLTLCFVGALATSLGPILAANTITVAGELSRPPGDVVALTGCFLLGSGAGAVLAVPSARTWGKRHIFLLATCVILASSIWAGTAGTDYKSLVAARVVQGAGAAPFESLLGAAVGDMYHVHQRGVRMACAGLSVSGAAFSTPVIAGVVTRRLGWQWTFHIVSILAGAALPAVLFLCPEMAYVRGEERSKPSTSSSADGCRRHKTFIQSLAPFDGRKTENGCWALLLRPFVLLANPTFVWVCLIQGTTVGWTVFVAVVLATIFIGPPYHWTEVQAGYAYGGAFAGALVGFAVAGLLADATVRWLARRNGGLYEPEFRIVLVGPMFVAGGVGLFGFAVTAGQVLSGRYAYIVPLVFVAFEVAGMVIGAVASSLYIIDANRHLAIEGFTIMVVIKNMLSFGLTFKAFEWIMSVGIKETVLPIAGVQVAICALSIPMYHSTTNMIPWF</sequence>
<reference evidence="7" key="1">
    <citation type="submission" date="2020-03" db="EMBL/GenBank/DDBJ databases">
        <title>Site-based positive gene gene selection in Geosmithia morbida across the United States reveals a broad range of putative effectors and factors for local host and environmental adapation.</title>
        <authorList>
            <person name="Onufrak A."/>
            <person name="Murdoch R.W."/>
            <person name="Gazis R."/>
            <person name="Huff M."/>
            <person name="Staton M."/>
            <person name="Klingeman W."/>
            <person name="Hadziabdic D."/>
        </authorList>
    </citation>
    <scope>NUCLEOTIDE SEQUENCE</scope>
    <source>
        <strain evidence="7">1262</strain>
    </source>
</reference>
<dbReference type="GeneID" id="55972023"/>
<comment type="caution">
    <text evidence="7">The sequence shown here is derived from an EMBL/GenBank/DDBJ whole genome shotgun (WGS) entry which is preliminary data.</text>
</comment>
<gene>
    <name evidence="7" type="ORF">GMORB2_5798</name>
</gene>
<feature type="transmembrane region" description="Helical" evidence="5">
    <location>
        <begin position="305"/>
        <end position="331"/>
    </location>
</feature>
<feature type="transmembrane region" description="Helical" evidence="5">
    <location>
        <begin position="484"/>
        <end position="502"/>
    </location>
</feature>
<feature type="domain" description="Major facilitator superfamily (MFS) profile" evidence="6">
    <location>
        <begin position="69"/>
        <end position="512"/>
    </location>
</feature>
<keyword evidence="4 5" id="KW-0472">Membrane</keyword>
<dbReference type="InterPro" id="IPR011701">
    <property type="entry name" value="MFS"/>
</dbReference>
<dbReference type="RefSeq" id="XP_035322734.1">
    <property type="nucleotide sequence ID" value="XM_035467768.1"/>
</dbReference>
<dbReference type="Gene3D" id="1.20.1250.20">
    <property type="entry name" value="MFS general substrate transporter like domains"/>
    <property type="match status" value="1"/>
</dbReference>
<feature type="transmembrane region" description="Helical" evidence="5">
    <location>
        <begin position="343"/>
        <end position="364"/>
    </location>
</feature>
<evidence type="ECO:0000256" key="2">
    <source>
        <dbReference type="ARBA" id="ARBA00022692"/>
    </source>
</evidence>